<keyword evidence="5" id="KW-0963">Cytoplasm</keyword>
<dbReference type="Proteomes" id="UP000275137">
    <property type="component" value="Unassembled WGS sequence"/>
</dbReference>
<dbReference type="GO" id="GO:0033468">
    <property type="term" value="P:CMP-keto-3-deoxy-D-manno-octulosonic acid biosynthetic process"/>
    <property type="evidence" value="ECO:0007669"/>
    <property type="project" value="UniProtKB-UniRule"/>
</dbReference>
<dbReference type="UniPathway" id="UPA00358">
    <property type="reaction ID" value="UER00476"/>
</dbReference>
<proteinExistence type="inferred from homology"/>
<dbReference type="GO" id="GO:0016020">
    <property type="term" value="C:membrane"/>
    <property type="evidence" value="ECO:0007669"/>
    <property type="project" value="UniProtKB-SubCell"/>
</dbReference>
<protein>
    <recommendedName>
        <fullName evidence="5">3-deoxy-manno-octulosonate cytidylyltransferase</fullName>
        <ecNumber evidence="5">2.7.7.38</ecNumber>
    </recommendedName>
    <alternativeName>
        <fullName evidence="5">CMP-2-keto-3-deoxyoctulosonic acid synthase</fullName>
        <shortName evidence="5">CKS</shortName>
        <shortName evidence="5">CMP-KDO synthase</shortName>
    </alternativeName>
</protein>
<comment type="similarity">
    <text evidence="5">Belongs to the KdsB family.</text>
</comment>
<comment type="caution">
    <text evidence="6">The sequence shown here is derived from an EMBL/GenBank/DDBJ whole genome shotgun (WGS) entry which is preliminary data.</text>
</comment>
<dbReference type="NCBIfam" id="NF003952">
    <property type="entry name" value="PRK05450.1-5"/>
    <property type="match status" value="1"/>
</dbReference>
<evidence type="ECO:0000256" key="5">
    <source>
        <dbReference type="HAMAP-Rule" id="MF_00057"/>
    </source>
</evidence>
<dbReference type="HAMAP" id="MF_00057">
    <property type="entry name" value="KdsB"/>
    <property type="match status" value="1"/>
</dbReference>
<dbReference type="GO" id="GO:0009103">
    <property type="term" value="P:lipopolysaccharide biosynthetic process"/>
    <property type="evidence" value="ECO:0007669"/>
    <property type="project" value="UniProtKB-UniRule"/>
</dbReference>
<dbReference type="FunFam" id="3.90.550.10:FF:000011">
    <property type="entry name" value="3-deoxy-manno-octulosonate cytidylyltransferase"/>
    <property type="match status" value="1"/>
</dbReference>
<sequence length="250" mass="26740">MAFHVVIPARYASSRLPAKPLLDIGGLPMVVRVVEQALLSGAASVVVATDHARIAEVVRDHGYAALMTREDHASGTDRIAEVVGACGWGDDAIVVNVQGDEPLIAPTLIADVAANLAEQADAAIATACHPVHEHEVMFNPNAVKVVLDARGYAMYFSRAPIPYARDAFAAGVVLPAQMPVYRHVGIYAYRAAFLRAYASLAPAAIEQYEALEQLRAMWHGYRISVAVTAEAPAAGVDTEEDLLRVRALFS</sequence>
<evidence type="ECO:0000256" key="1">
    <source>
        <dbReference type="ARBA" id="ARBA00004370"/>
    </source>
</evidence>
<evidence type="ECO:0000313" key="7">
    <source>
        <dbReference type="Proteomes" id="UP000275137"/>
    </source>
</evidence>
<evidence type="ECO:0000256" key="2">
    <source>
        <dbReference type="ARBA" id="ARBA00022679"/>
    </source>
</evidence>
<accession>A0A3N0V3D1</accession>
<evidence type="ECO:0000256" key="3">
    <source>
        <dbReference type="ARBA" id="ARBA00022695"/>
    </source>
</evidence>
<keyword evidence="7" id="KW-1185">Reference proteome</keyword>
<dbReference type="GO" id="GO:0005829">
    <property type="term" value="C:cytosol"/>
    <property type="evidence" value="ECO:0007669"/>
    <property type="project" value="TreeGrafter"/>
</dbReference>
<dbReference type="InterPro" id="IPR003329">
    <property type="entry name" value="Cytidylyl_trans"/>
</dbReference>
<evidence type="ECO:0000313" key="6">
    <source>
        <dbReference type="EMBL" id="ROH87290.1"/>
    </source>
</evidence>
<dbReference type="InterPro" id="IPR029044">
    <property type="entry name" value="Nucleotide-diphossugar_trans"/>
</dbReference>
<comment type="function">
    <text evidence="5">Activates KDO (a required 8-carbon sugar) for incorporation into bacterial lipopolysaccharide in Gram-negative bacteria.</text>
</comment>
<dbReference type="EMBL" id="RJVP01000002">
    <property type="protein sequence ID" value="ROH87290.1"/>
    <property type="molecule type" value="Genomic_DNA"/>
</dbReference>
<dbReference type="CDD" id="cd02517">
    <property type="entry name" value="CMP-KDO-Synthetase"/>
    <property type="match status" value="1"/>
</dbReference>
<comment type="subcellular location">
    <subcellularLocation>
        <location evidence="5">Cytoplasm</location>
    </subcellularLocation>
    <subcellularLocation>
        <location evidence="1">Membrane</location>
    </subcellularLocation>
</comment>
<comment type="catalytic activity">
    <reaction evidence="5">
        <text>3-deoxy-alpha-D-manno-oct-2-ulosonate + CTP = CMP-3-deoxy-beta-D-manno-octulosonate + diphosphate</text>
        <dbReference type="Rhea" id="RHEA:23448"/>
        <dbReference type="ChEBI" id="CHEBI:33019"/>
        <dbReference type="ChEBI" id="CHEBI:37563"/>
        <dbReference type="ChEBI" id="CHEBI:85986"/>
        <dbReference type="ChEBI" id="CHEBI:85987"/>
        <dbReference type="EC" id="2.7.7.38"/>
    </reaction>
</comment>
<organism evidence="6 7">
    <name type="scientific">Pseudomethylobacillus aquaticus</name>
    <dbReference type="NCBI Taxonomy" id="2676064"/>
    <lineage>
        <taxon>Bacteria</taxon>
        <taxon>Pseudomonadati</taxon>
        <taxon>Pseudomonadota</taxon>
        <taxon>Betaproteobacteria</taxon>
        <taxon>Nitrosomonadales</taxon>
        <taxon>Methylophilaceae</taxon>
        <taxon>Pseudomethylobacillus</taxon>
    </lineage>
</organism>
<dbReference type="NCBIfam" id="NF003950">
    <property type="entry name" value="PRK05450.1-3"/>
    <property type="match status" value="1"/>
</dbReference>
<reference evidence="6 7" key="1">
    <citation type="submission" date="2018-10" db="EMBL/GenBank/DDBJ databases">
        <authorList>
            <person name="Chen W.-M."/>
        </authorList>
    </citation>
    <scope>NUCLEOTIDE SEQUENCE [LARGE SCALE GENOMIC DNA]</scope>
    <source>
        <strain evidence="6 7">H-5</strain>
    </source>
</reference>
<dbReference type="Pfam" id="PF02348">
    <property type="entry name" value="CTP_transf_3"/>
    <property type="match status" value="1"/>
</dbReference>
<dbReference type="Gene3D" id="3.90.550.10">
    <property type="entry name" value="Spore Coat Polysaccharide Biosynthesis Protein SpsA, Chain A"/>
    <property type="match status" value="1"/>
</dbReference>
<evidence type="ECO:0000256" key="4">
    <source>
        <dbReference type="ARBA" id="ARBA00022985"/>
    </source>
</evidence>
<name>A0A3N0V3D1_9PROT</name>
<dbReference type="SUPFAM" id="SSF53448">
    <property type="entry name" value="Nucleotide-diphospho-sugar transferases"/>
    <property type="match status" value="1"/>
</dbReference>
<dbReference type="NCBIfam" id="TIGR00466">
    <property type="entry name" value="kdsB"/>
    <property type="match status" value="1"/>
</dbReference>
<dbReference type="EC" id="2.7.7.38" evidence="5"/>
<dbReference type="PANTHER" id="PTHR42866">
    <property type="entry name" value="3-DEOXY-MANNO-OCTULOSONATE CYTIDYLYLTRANSFERASE"/>
    <property type="match status" value="1"/>
</dbReference>
<gene>
    <name evidence="5" type="primary">kdsB</name>
    <name evidence="6" type="ORF">ED236_06385</name>
</gene>
<comment type="pathway">
    <text evidence="5">Nucleotide-sugar biosynthesis; CMP-3-deoxy-D-manno-octulosonate biosynthesis; CMP-3-deoxy-D-manno-octulosonate from 3-deoxy-D-manno-octulosonate and CTP: step 1/1.</text>
</comment>
<dbReference type="AlphaFoldDB" id="A0A3N0V3D1"/>
<keyword evidence="3 5" id="KW-0548">Nucleotidyltransferase</keyword>
<dbReference type="RefSeq" id="WP_123237092.1">
    <property type="nucleotide sequence ID" value="NZ_RJVP01000002.1"/>
</dbReference>
<dbReference type="InterPro" id="IPR004528">
    <property type="entry name" value="KdsB"/>
</dbReference>
<keyword evidence="4 5" id="KW-0448">Lipopolysaccharide biosynthesis</keyword>
<dbReference type="GO" id="GO:0008690">
    <property type="term" value="F:3-deoxy-manno-octulosonate cytidylyltransferase activity"/>
    <property type="evidence" value="ECO:0007669"/>
    <property type="project" value="UniProtKB-UniRule"/>
</dbReference>
<keyword evidence="2 5" id="KW-0808">Transferase</keyword>
<dbReference type="NCBIfam" id="NF009905">
    <property type="entry name" value="PRK13368.1"/>
    <property type="match status" value="1"/>
</dbReference>
<dbReference type="PANTHER" id="PTHR42866:SF2">
    <property type="entry name" value="3-DEOXY-MANNO-OCTULOSONATE CYTIDYLYLTRANSFERASE, MITOCHONDRIAL"/>
    <property type="match status" value="1"/>
</dbReference>